<evidence type="ECO:0000259" key="2">
    <source>
        <dbReference type="Pfam" id="PF03372"/>
    </source>
</evidence>
<comment type="caution">
    <text evidence="3">The sequence shown here is derived from an EMBL/GenBank/DDBJ whole genome shotgun (WGS) entry which is preliminary data.</text>
</comment>
<dbReference type="PANTHER" id="PTHR33710">
    <property type="entry name" value="BNAC02G09200D PROTEIN"/>
    <property type="match status" value="1"/>
</dbReference>
<gene>
    <name evidence="3" type="ORF">Bca52824_024570</name>
</gene>
<reference evidence="3 4" key="1">
    <citation type="submission" date="2020-02" db="EMBL/GenBank/DDBJ databases">
        <authorList>
            <person name="Ma Q."/>
            <person name="Huang Y."/>
            <person name="Song X."/>
            <person name="Pei D."/>
        </authorList>
    </citation>
    <scope>NUCLEOTIDE SEQUENCE [LARGE SCALE GENOMIC DNA]</scope>
    <source>
        <strain evidence="3">Sxm20200214</strain>
        <tissue evidence="3">Leaf</tissue>
    </source>
</reference>
<feature type="compositionally biased region" description="Basic and acidic residues" evidence="1">
    <location>
        <begin position="90"/>
        <end position="116"/>
    </location>
</feature>
<dbReference type="GO" id="GO:0003824">
    <property type="term" value="F:catalytic activity"/>
    <property type="evidence" value="ECO:0007669"/>
    <property type="project" value="InterPro"/>
</dbReference>
<dbReference type="InterPro" id="IPR005135">
    <property type="entry name" value="Endo/exonuclease/phosphatase"/>
</dbReference>
<sequence length="572" mass="66200">MKTDIELPTEDVTEVEFEYMKIEKHCFTCFSLFHEEAACPHRPVNALPPKERLLGITQRIALQRIEAEKKRHDDRRGYRRFDDSRSFSRHHEDRYELAGRSRASDRSCYDRRESQQRKPSILSRTARSNSASVRTKYPSFEYRVVEHNRPSTGSSVPHQIPPIFEEGIDLRNSLPTLEERAISTTPKAEGSPKRTIKERLVGLSGGLSLLWDDETDITILESSPNLIDVRIVYKGTSSFVSFVYGAPATENRASFWNKLGVVGQGRDDPWLLTGDFNDILNNAEKVGGPIRPEGSFSAFRSFVTQNGLWDLKHSGEHLSWRGNRHTHFIRSRLDRAMGNCSWAEAYPMGRCRYLRFEGSDHRPLMTYFNGEKPKRRGMFRFNRALTEQEEVTGIIDEAWNASPLDSVILKLNKCRRSIILWAKEQQSQSNLIIKQTQEALERALSDPFPDTCLIESLNSDLRKAYLAEEQFWLQRSRIQWLKQGDKNTGFFHAATRTRRTINAISVIEDTQGGAVYEEHEIARMPPGMQGQNVAELGEFFQVKLLSYYQQYRKLIPMSHQHLWQRPLRFIVR</sequence>
<feature type="compositionally biased region" description="Polar residues" evidence="1">
    <location>
        <begin position="122"/>
        <end position="132"/>
    </location>
</feature>
<protein>
    <recommendedName>
        <fullName evidence="2">Endonuclease/exonuclease/phosphatase domain-containing protein</fullName>
    </recommendedName>
</protein>
<keyword evidence="4" id="KW-1185">Reference proteome</keyword>
<name>A0A8X8AVX7_BRACI</name>
<dbReference type="AlphaFoldDB" id="A0A8X8AVX7"/>
<dbReference type="Proteomes" id="UP000886595">
    <property type="component" value="Unassembled WGS sequence"/>
</dbReference>
<organism evidence="3 4">
    <name type="scientific">Brassica carinata</name>
    <name type="common">Ethiopian mustard</name>
    <name type="synonym">Abyssinian cabbage</name>
    <dbReference type="NCBI Taxonomy" id="52824"/>
    <lineage>
        <taxon>Eukaryota</taxon>
        <taxon>Viridiplantae</taxon>
        <taxon>Streptophyta</taxon>
        <taxon>Embryophyta</taxon>
        <taxon>Tracheophyta</taxon>
        <taxon>Spermatophyta</taxon>
        <taxon>Magnoliopsida</taxon>
        <taxon>eudicotyledons</taxon>
        <taxon>Gunneridae</taxon>
        <taxon>Pentapetalae</taxon>
        <taxon>rosids</taxon>
        <taxon>malvids</taxon>
        <taxon>Brassicales</taxon>
        <taxon>Brassicaceae</taxon>
        <taxon>Brassiceae</taxon>
        <taxon>Brassica</taxon>
    </lineage>
</organism>
<evidence type="ECO:0000313" key="4">
    <source>
        <dbReference type="Proteomes" id="UP000886595"/>
    </source>
</evidence>
<evidence type="ECO:0000313" key="3">
    <source>
        <dbReference type="EMBL" id="KAG2313013.1"/>
    </source>
</evidence>
<dbReference type="Pfam" id="PF03372">
    <property type="entry name" value="Exo_endo_phos"/>
    <property type="match status" value="1"/>
</dbReference>
<accession>A0A8X8AVX7</accession>
<evidence type="ECO:0000256" key="1">
    <source>
        <dbReference type="SAM" id="MobiDB-lite"/>
    </source>
</evidence>
<dbReference type="InterPro" id="IPR036691">
    <property type="entry name" value="Endo/exonu/phosph_ase_sf"/>
</dbReference>
<feature type="domain" description="Endonuclease/exonuclease/phosphatase" evidence="2">
    <location>
        <begin position="229"/>
        <end position="361"/>
    </location>
</feature>
<dbReference type="EMBL" id="JAAMPC010000005">
    <property type="protein sequence ID" value="KAG2313013.1"/>
    <property type="molecule type" value="Genomic_DNA"/>
</dbReference>
<proteinExistence type="predicted"/>
<dbReference type="PANTHER" id="PTHR33710:SF62">
    <property type="entry name" value="DUF4283 DOMAIN PROTEIN"/>
    <property type="match status" value="1"/>
</dbReference>
<dbReference type="OrthoDB" id="1112386at2759"/>
<dbReference type="Gene3D" id="3.60.10.10">
    <property type="entry name" value="Endonuclease/exonuclease/phosphatase"/>
    <property type="match status" value="1"/>
</dbReference>
<dbReference type="SUPFAM" id="SSF56219">
    <property type="entry name" value="DNase I-like"/>
    <property type="match status" value="1"/>
</dbReference>
<feature type="region of interest" description="Disordered" evidence="1">
    <location>
        <begin position="90"/>
        <end position="132"/>
    </location>
</feature>